<comment type="caution">
    <text evidence="2">The sequence shown here is derived from an EMBL/GenBank/DDBJ whole genome shotgun (WGS) entry which is preliminary data.</text>
</comment>
<feature type="chain" id="PRO_5041936484" evidence="1">
    <location>
        <begin position="21"/>
        <end position="140"/>
    </location>
</feature>
<keyword evidence="1" id="KW-0732">Signal</keyword>
<dbReference type="Proteomes" id="UP001219525">
    <property type="component" value="Unassembled WGS sequence"/>
</dbReference>
<dbReference type="AlphaFoldDB" id="A0AAD6Y2M5"/>
<protein>
    <submittedName>
        <fullName evidence="2">Uncharacterized protein</fullName>
    </submittedName>
</protein>
<organism evidence="2 3">
    <name type="scientific">Mycena pura</name>
    <dbReference type="NCBI Taxonomy" id="153505"/>
    <lineage>
        <taxon>Eukaryota</taxon>
        <taxon>Fungi</taxon>
        <taxon>Dikarya</taxon>
        <taxon>Basidiomycota</taxon>
        <taxon>Agaricomycotina</taxon>
        <taxon>Agaricomycetes</taxon>
        <taxon>Agaricomycetidae</taxon>
        <taxon>Agaricales</taxon>
        <taxon>Marasmiineae</taxon>
        <taxon>Mycenaceae</taxon>
        <taxon>Mycena</taxon>
    </lineage>
</organism>
<keyword evidence="3" id="KW-1185">Reference proteome</keyword>
<dbReference type="EMBL" id="JARJCW010000106">
    <property type="protein sequence ID" value="KAJ7193662.1"/>
    <property type="molecule type" value="Genomic_DNA"/>
</dbReference>
<accession>A0AAD6Y2M5</accession>
<evidence type="ECO:0000256" key="1">
    <source>
        <dbReference type="SAM" id="SignalP"/>
    </source>
</evidence>
<evidence type="ECO:0000313" key="3">
    <source>
        <dbReference type="Proteomes" id="UP001219525"/>
    </source>
</evidence>
<proteinExistence type="predicted"/>
<sequence length="140" mass="14674">MYFASIALTFVLSLSGAVYGAPMTRANTTPPQVCTGTNGSGTCTNLNFVATDSNGNPKVNSPDCTNVSNAKSLIMDVSDDCETFPFADCQFIKPAHNTDIQVVHEIFSDEPEAGDLTSVGTVASISCSRVDGLVNGLFPQ</sequence>
<gene>
    <name evidence="2" type="ORF">GGX14DRAFT_477786</name>
</gene>
<feature type="signal peptide" evidence="1">
    <location>
        <begin position="1"/>
        <end position="20"/>
    </location>
</feature>
<name>A0AAD6Y2M5_9AGAR</name>
<evidence type="ECO:0000313" key="2">
    <source>
        <dbReference type="EMBL" id="KAJ7193662.1"/>
    </source>
</evidence>
<reference evidence="2" key="1">
    <citation type="submission" date="2023-03" db="EMBL/GenBank/DDBJ databases">
        <title>Massive genome expansion in bonnet fungi (Mycena s.s.) driven by repeated elements and novel gene families across ecological guilds.</title>
        <authorList>
            <consortium name="Lawrence Berkeley National Laboratory"/>
            <person name="Harder C.B."/>
            <person name="Miyauchi S."/>
            <person name="Viragh M."/>
            <person name="Kuo A."/>
            <person name="Thoen E."/>
            <person name="Andreopoulos B."/>
            <person name="Lu D."/>
            <person name="Skrede I."/>
            <person name="Drula E."/>
            <person name="Henrissat B."/>
            <person name="Morin E."/>
            <person name="Kohler A."/>
            <person name="Barry K."/>
            <person name="LaButti K."/>
            <person name="Morin E."/>
            <person name="Salamov A."/>
            <person name="Lipzen A."/>
            <person name="Mereny Z."/>
            <person name="Hegedus B."/>
            <person name="Baldrian P."/>
            <person name="Stursova M."/>
            <person name="Weitz H."/>
            <person name="Taylor A."/>
            <person name="Grigoriev I.V."/>
            <person name="Nagy L.G."/>
            <person name="Martin F."/>
            <person name="Kauserud H."/>
        </authorList>
    </citation>
    <scope>NUCLEOTIDE SEQUENCE</scope>
    <source>
        <strain evidence="2">9144</strain>
    </source>
</reference>